<keyword evidence="9" id="KW-1185">Reference proteome</keyword>
<keyword evidence="2" id="KW-1003">Cell membrane</keyword>
<evidence type="ECO:0000256" key="4">
    <source>
        <dbReference type="ARBA" id="ARBA00022989"/>
    </source>
</evidence>
<comment type="caution">
    <text evidence="8">The sequence shown here is derived from an EMBL/GenBank/DDBJ whole genome shotgun (WGS) entry which is preliminary data.</text>
</comment>
<reference evidence="9" key="1">
    <citation type="journal article" date="2019" name="Int. J. Syst. Evol. Microbiol.">
        <title>The Global Catalogue of Microorganisms (GCM) 10K type strain sequencing project: providing services to taxonomists for standard genome sequencing and annotation.</title>
        <authorList>
            <consortium name="The Broad Institute Genomics Platform"/>
            <consortium name="The Broad Institute Genome Sequencing Center for Infectious Disease"/>
            <person name="Wu L."/>
            <person name="Ma J."/>
        </authorList>
    </citation>
    <scope>NUCLEOTIDE SEQUENCE [LARGE SCALE GENOMIC DNA]</scope>
    <source>
        <strain evidence="9">CCUG 57508</strain>
    </source>
</reference>
<dbReference type="PANTHER" id="PTHR35007:SF2">
    <property type="entry name" value="PILUS ASSEMBLE PROTEIN"/>
    <property type="match status" value="1"/>
</dbReference>
<evidence type="ECO:0000313" key="8">
    <source>
        <dbReference type="EMBL" id="MFD1055336.1"/>
    </source>
</evidence>
<keyword evidence="3 6" id="KW-0812">Transmembrane</keyword>
<dbReference type="EMBL" id="JBHTKH010000008">
    <property type="protein sequence ID" value="MFD1055336.1"/>
    <property type="molecule type" value="Genomic_DNA"/>
</dbReference>
<evidence type="ECO:0000256" key="1">
    <source>
        <dbReference type="ARBA" id="ARBA00004651"/>
    </source>
</evidence>
<gene>
    <name evidence="8" type="ORF">ACFQ2V_13550</name>
</gene>
<evidence type="ECO:0000256" key="3">
    <source>
        <dbReference type="ARBA" id="ARBA00022692"/>
    </source>
</evidence>
<evidence type="ECO:0000256" key="5">
    <source>
        <dbReference type="ARBA" id="ARBA00023136"/>
    </source>
</evidence>
<keyword evidence="5 6" id="KW-0472">Membrane</keyword>
<comment type="subcellular location">
    <subcellularLocation>
        <location evidence="1">Cell membrane</location>
        <topology evidence="1">Multi-pass membrane protein</topology>
    </subcellularLocation>
</comment>
<evidence type="ECO:0000259" key="7">
    <source>
        <dbReference type="Pfam" id="PF00482"/>
    </source>
</evidence>
<feature type="transmembrane region" description="Helical" evidence="6">
    <location>
        <begin position="20"/>
        <end position="40"/>
    </location>
</feature>
<feature type="transmembrane region" description="Helical" evidence="6">
    <location>
        <begin position="122"/>
        <end position="142"/>
    </location>
</feature>
<feature type="domain" description="Type II secretion system protein GspF" evidence="7">
    <location>
        <begin position="190"/>
        <end position="313"/>
    </location>
</feature>
<accession>A0ABW3MXN8</accession>
<protein>
    <submittedName>
        <fullName evidence="8">Type II secretion system F family protein</fullName>
    </submittedName>
</protein>
<feature type="transmembrane region" description="Helical" evidence="6">
    <location>
        <begin position="148"/>
        <end position="170"/>
    </location>
</feature>
<evidence type="ECO:0000256" key="2">
    <source>
        <dbReference type="ARBA" id="ARBA00022475"/>
    </source>
</evidence>
<dbReference type="RefSeq" id="WP_386053310.1">
    <property type="nucleotide sequence ID" value="NZ_JBHTKH010000008.1"/>
</dbReference>
<proteinExistence type="predicted"/>
<sequence>MNGLTERIGDVLRDGWSWTGAASGVLLLAGLALVVAGLPASRRPTLDDRLEPYLRDTPRPSTLLSRPAPARGPFGFGELLAPYVSRLGARVGAVTGGAPSVARRQLRAGRPADVDRFRAEQVMAGALGGVGGLVFTGVVAVAQRRFPVPVLVSMVLVGIMGGIAVRDYLLTRAAVRREARMLTEFPTVAELLALAVSAGEGAVGALERVCRLSQGELSDELRRCLADARAGANLPSALQGLADRTGLMSLSRFVDGIVVAVERGTPLAEVLRAQAQDVREDGRRTLMEQGGRKEIYMMVPIVFLTLPVTVLFALYPGLSFLHFRL</sequence>
<keyword evidence="4 6" id="KW-1133">Transmembrane helix</keyword>
<feature type="transmembrane region" description="Helical" evidence="6">
    <location>
        <begin position="295"/>
        <end position="315"/>
    </location>
</feature>
<dbReference type="PANTHER" id="PTHR35007">
    <property type="entry name" value="INTEGRAL MEMBRANE PROTEIN-RELATED"/>
    <property type="match status" value="1"/>
</dbReference>
<evidence type="ECO:0000256" key="6">
    <source>
        <dbReference type="SAM" id="Phobius"/>
    </source>
</evidence>
<dbReference type="InterPro" id="IPR018076">
    <property type="entry name" value="T2SS_GspF_dom"/>
</dbReference>
<organism evidence="8 9">
    <name type="scientific">Terrabacter terrigena</name>
    <dbReference type="NCBI Taxonomy" id="574718"/>
    <lineage>
        <taxon>Bacteria</taxon>
        <taxon>Bacillati</taxon>
        <taxon>Actinomycetota</taxon>
        <taxon>Actinomycetes</taxon>
        <taxon>Micrococcales</taxon>
        <taxon>Intrasporangiaceae</taxon>
        <taxon>Terrabacter</taxon>
    </lineage>
</organism>
<dbReference type="Pfam" id="PF00482">
    <property type="entry name" value="T2SSF"/>
    <property type="match status" value="1"/>
</dbReference>
<evidence type="ECO:0000313" key="9">
    <source>
        <dbReference type="Proteomes" id="UP001597046"/>
    </source>
</evidence>
<dbReference type="Proteomes" id="UP001597046">
    <property type="component" value="Unassembled WGS sequence"/>
</dbReference>
<name>A0ABW3MXN8_9MICO</name>